<dbReference type="RefSeq" id="WP_182539199.1">
    <property type="nucleotide sequence ID" value="NZ_JACGXA010000001.1"/>
</dbReference>
<keyword evidence="3" id="KW-1185">Reference proteome</keyword>
<feature type="region of interest" description="Disordered" evidence="1">
    <location>
        <begin position="109"/>
        <end position="134"/>
    </location>
</feature>
<reference evidence="2 3" key="1">
    <citation type="submission" date="2020-07" db="EMBL/GenBank/DDBJ databases">
        <title>Sequencing the genomes of 1000 actinobacteria strains.</title>
        <authorList>
            <person name="Klenk H.-P."/>
        </authorList>
    </citation>
    <scope>NUCLEOTIDE SEQUENCE [LARGE SCALE GENOMIC DNA]</scope>
    <source>
        <strain evidence="2 3">DSM 21349</strain>
    </source>
</reference>
<evidence type="ECO:0000256" key="1">
    <source>
        <dbReference type="SAM" id="MobiDB-lite"/>
    </source>
</evidence>
<sequence>MTQPPDGDDAVGSVSDEAAKLFGALSDWARDQGSDLGHGLSGLADHAASAAREVNEHLATGSAECTYCPICRTVQVVRQASPEVRAHLATAASSLLQAAIGALATAVPDDARTSGRGTGVERIDLDDEPEGDDS</sequence>
<feature type="compositionally biased region" description="Basic and acidic residues" evidence="1">
    <location>
        <begin position="109"/>
        <end position="123"/>
    </location>
</feature>
<protein>
    <submittedName>
        <fullName evidence="2">Uncharacterized protein</fullName>
    </submittedName>
</protein>
<dbReference type="AlphaFoldDB" id="A0A7W3J0P9"/>
<organism evidence="2 3">
    <name type="scientific">Nocardioides ginsengisegetis</name>
    <dbReference type="NCBI Taxonomy" id="661491"/>
    <lineage>
        <taxon>Bacteria</taxon>
        <taxon>Bacillati</taxon>
        <taxon>Actinomycetota</taxon>
        <taxon>Actinomycetes</taxon>
        <taxon>Propionibacteriales</taxon>
        <taxon>Nocardioidaceae</taxon>
        <taxon>Nocardioides</taxon>
    </lineage>
</organism>
<evidence type="ECO:0000313" key="2">
    <source>
        <dbReference type="EMBL" id="MBA8803964.1"/>
    </source>
</evidence>
<accession>A0A7W3J0P9</accession>
<comment type="caution">
    <text evidence="2">The sequence shown here is derived from an EMBL/GenBank/DDBJ whole genome shotgun (WGS) entry which is preliminary data.</text>
</comment>
<feature type="compositionally biased region" description="Acidic residues" evidence="1">
    <location>
        <begin position="124"/>
        <end position="134"/>
    </location>
</feature>
<evidence type="ECO:0000313" key="3">
    <source>
        <dbReference type="Proteomes" id="UP000580910"/>
    </source>
</evidence>
<name>A0A7W3J0P9_9ACTN</name>
<dbReference type="EMBL" id="JACGXA010000001">
    <property type="protein sequence ID" value="MBA8803964.1"/>
    <property type="molecule type" value="Genomic_DNA"/>
</dbReference>
<dbReference type="Proteomes" id="UP000580910">
    <property type="component" value="Unassembled WGS sequence"/>
</dbReference>
<proteinExistence type="predicted"/>
<gene>
    <name evidence="2" type="ORF">FB382_002255</name>
</gene>